<reference evidence="2 3" key="1">
    <citation type="submission" date="2020-08" db="EMBL/GenBank/DDBJ databases">
        <title>Genomic Encyclopedia of Type Strains, Phase III (KMG-III): the genomes of soil and plant-associated and newly described type strains.</title>
        <authorList>
            <person name="Whitman W."/>
        </authorList>
    </citation>
    <scope>NUCLEOTIDE SEQUENCE [LARGE SCALE GENOMIC DNA]</scope>
    <source>
        <strain evidence="2 3">CECT 8577</strain>
    </source>
</reference>
<sequence>MTIRIVFGVMLRARGVNTLLESGARNAIGGHHRPTLPILRGHGGRYGRAKRVSAACRRTPTRRAPEGEGEKVRVDTRSAQVRTGLRTTGAGRTGVPGSGDVTVGGGAAADVASGVGAFGVDAFGVLVVSGVVSPAGRR</sequence>
<feature type="compositionally biased region" description="Basic and acidic residues" evidence="1">
    <location>
        <begin position="63"/>
        <end position="76"/>
    </location>
</feature>
<dbReference type="Proteomes" id="UP000550714">
    <property type="component" value="Unassembled WGS sequence"/>
</dbReference>
<dbReference type="EMBL" id="JACHWU010000001">
    <property type="protein sequence ID" value="MBB3049309.1"/>
    <property type="molecule type" value="Genomic_DNA"/>
</dbReference>
<proteinExistence type="predicted"/>
<comment type="caution">
    <text evidence="2">The sequence shown here is derived from an EMBL/GenBank/DDBJ whole genome shotgun (WGS) entry which is preliminary data.</text>
</comment>
<feature type="region of interest" description="Disordered" evidence="1">
    <location>
        <begin position="58"/>
        <end position="99"/>
    </location>
</feature>
<gene>
    <name evidence="2" type="ORF">FHS23_000304</name>
</gene>
<dbReference type="AlphaFoldDB" id="A0A839RXE9"/>
<evidence type="ECO:0000256" key="1">
    <source>
        <dbReference type="SAM" id="MobiDB-lite"/>
    </source>
</evidence>
<evidence type="ECO:0000313" key="2">
    <source>
        <dbReference type="EMBL" id="MBB3049309.1"/>
    </source>
</evidence>
<keyword evidence="3" id="KW-1185">Reference proteome</keyword>
<accession>A0A839RXE9</accession>
<evidence type="ECO:0000313" key="3">
    <source>
        <dbReference type="Proteomes" id="UP000550714"/>
    </source>
</evidence>
<name>A0A839RXE9_9PSEU</name>
<protein>
    <submittedName>
        <fullName evidence="2">Uncharacterized protein</fullName>
    </submittedName>
</protein>
<organism evidence="2 3">
    <name type="scientific">Prauserella isguenensis</name>
    <dbReference type="NCBI Taxonomy" id="1470180"/>
    <lineage>
        <taxon>Bacteria</taxon>
        <taxon>Bacillati</taxon>
        <taxon>Actinomycetota</taxon>
        <taxon>Actinomycetes</taxon>
        <taxon>Pseudonocardiales</taxon>
        <taxon>Pseudonocardiaceae</taxon>
        <taxon>Prauserella</taxon>
    </lineage>
</organism>